<dbReference type="EMBL" id="JACHMM010000001">
    <property type="protein sequence ID" value="MBB5788572.1"/>
    <property type="molecule type" value="Genomic_DNA"/>
</dbReference>
<gene>
    <name evidence="5" type="ORF">HD601_003147</name>
</gene>
<sequence length="392" mass="40558">MNEHGGLGMVPRGAKSRELAARLRRGITDGRWALGARLPTEPELATTYDVGVNTVRRAIAVLVDEGLVRRRQGSGTFVEAVPGPGRSTGRFLDGSARARIGRVGVVVPSSAYYYPPVIDGAGRELAAADLRMMLACSDYDPELELAEARRLVEAGVDGLLVVPTLFEVADPAAYLAELRGLGVPVVLMERRLAAPAPDDATEYVCSNILGGAYAAVRHLASLGRTRLGHLGPVRTATSEAVAEGFAAAVADLGLEAVPGAVVRRATWAAGDLAAYARACAENRIDGVLAHGDREAAALLGHLRAAGLTVPADVAVISHDDEVADVAEIPLTAVNPPKTEIGRLAAAALLRRIADGPAAPPIQIQLQPTLTVRESCGARAASSPAAADAVATG</sequence>
<dbReference type="SUPFAM" id="SSF53822">
    <property type="entry name" value="Periplasmic binding protein-like I"/>
    <property type="match status" value="1"/>
</dbReference>
<dbReference type="PANTHER" id="PTHR30146:SF155">
    <property type="entry name" value="ALANINE RACEMASE"/>
    <property type="match status" value="1"/>
</dbReference>
<proteinExistence type="predicted"/>
<dbReference type="Gene3D" id="1.10.10.10">
    <property type="entry name" value="Winged helix-like DNA-binding domain superfamily/Winged helix DNA-binding domain"/>
    <property type="match status" value="1"/>
</dbReference>
<dbReference type="InterPro" id="IPR036390">
    <property type="entry name" value="WH_DNA-bd_sf"/>
</dbReference>
<evidence type="ECO:0000256" key="1">
    <source>
        <dbReference type="ARBA" id="ARBA00023015"/>
    </source>
</evidence>
<keyword evidence="1" id="KW-0805">Transcription regulation</keyword>
<reference evidence="5 6" key="1">
    <citation type="submission" date="2020-08" db="EMBL/GenBank/DDBJ databases">
        <title>Sequencing the genomes of 1000 actinobacteria strains.</title>
        <authorList>
            <person name="Klenk H.-P."/>
        </authorList>
    </citation>
    <scope>NUCLEOTIDE SEQUENCE [LARGE SCALE GENOMIC DNA]</scope>
    <source>
        <strain evidence="5 6">DSM 102122</strain>
    </source>
</reference>
<dbReference type="GO" id="GO:0003700">
    <property type="term" value="F:DNA-binding transcription factor activity"/>
    <property type="evidence" value="ECO:0007669"/>
    <property type="project" value="InterPro"/>
</dbReference>
<keyword evidence="2 5" id="KW-0238">DNA-binding</keyword>
<dbReference type="InterPro" id="IPR000524">
    <property type="entry name" value="Tscrpt_reg_HTH_GntR"/>
</dbReference>
<dbReference type="PANTHER" id="PTHR30146">
    <property type="entry name" value="LACI-RELATED TRANSCRIPTIONAL REPRESSOR"/>
    <property type="match status" value="1"/>
</dbReference>
<dbReference type="SUPFAM" id="SSF46785">
    <property type="entry name" value="Winged helix' DNA-binding domain"/>
    <property type="match status" value="1"/>
</dbReference>
<name>A0A7W9GRJ8_9ACTN</name>
<dbReference type="SMART" id="SM00345">
    <property type="entry name" value="HTH_GNTR"/>
    <property type="match status" value="1"/>
</dbReference>
<dbReference type="Gene3D" id="3.40.50.2300">
    <property type="match status" value="2"/>
</dbReference>
<protein>
    <submittedName>
        <fullName evidence="5">DNA-binding LacI/PurR family transcriptional regulator</fullName>
    </submittedName>
</protein>
<keyword evidence="3" id="KW-0804">Transcription</keyword>
<comment type="caution">
    <text evidence="5">The sequence shown here is derived from an EMBL/GenBank/DDBJ whole genome shotgun (WGS) entry which is preliminary data.</text>
</comment>
<dbReference type="AlphaFoldDB" id="A0A7W9GRJ8"/>
<dbReference type="CDD" id="cd06267">
    <property type="entry name" value="PBP1_LacI_sugar_binding-like"/>
    <property type="match status" value="1"/>
</dbReference>
<dbReference type="RefSeq" id="WP_184823327.1">
    <property type="nucleotide sequence ID" value="NZ_JACHMM010000001.1"/>
</dbReference>
<evidence type="ECO:0000313" key="6">
    <source>
        <dbReference type="Proteomes" id="UP000542813"/>
    </source>
</evidence>
<keyword evidence="6" id="KW-1185">Reference proteome</keyword>
<dbReference type="Pfam" id="PF00392">
    <property type="entry name" value="GntR"/>
    <property type="match status" value="1"/>
</dbReference>
<evidence type="ECO:0000259" key="4">
    <source>
        <dbReference type="PROSITE" id="PS50949"/>
    </source>
</evidence>
<dbReference type="Proteomes" id="UP000542813">
    <property type="component" value="Unassembled WGS sequence"/>
</dbReference>
<dbReference type="CDD" id="cd07377">
    <property type="entry name" value="WHTH_GntR"/>
    <property type="match status" value="1"/>
</dbReference>
<accession>A0A7W9GRJ8</accession>
<dbReference type="GO" id="GO:0000976">
    <property type="term" value="F:transcription cis-regulatory region binding"/>
    <property type="evidence" value="ECO:0007669"/>
    <property type="project" value="TreeGrafter"/>
</dbReference>
<evidence type="ECO:0000256" key="3">
    <source>
        <dbReference type="ARBA" id="ARBA00023163"/>
    </source>
</evidence>
<evidence type="ECO:0000256" key="2">
    <source>
        <dbReference type="ARBA" id="ARBA00023125"/>
    </source>
</evidence>
<dbReference type="InterPro" id="IPR046335">
    <property type="entry name" value="LacI/GalR-like_sensor"/>
</dbReference>
<dbReference type="Pfam" id="PF13377">
    <property type="entry name" value="Peripla_BP_3"/>
    <property type="match status" value="1"/>
</dbReference>
<organism evidence="5 6">
    <name type="scientific">Jiangella mangrovi</name>
    <dbReference type="NCBI Taxonomy" id="1524084"/>
    <lineage>
        <taxon>Bacteria</taxon>
        <taxon>Bacillati</taxon>
        <taxon>Actinomycetota</taxon>
        <taxon>Actinomycetes</taxon>
        <taxon>Jiangellales</taxon>
        <taxon>Jiangellaceae</taxon>
        <taxon>Jiangella</taxon>
    </lineage>
</organism>
<dbReference type="InterPro" id="IPR028082">
    <property type="entry name" value="Peripla_BP_I"/>
</dbReference>
<dbReference type="PROSITE" id="PS50949">
    <property type="entry name" value="HTH_GNTR"/>
    <property type="match status" value="1"/>
</dbReference>
<feature type="domain" description="HTH gntR-type" evidence="4">
    <location>
        <begin position="13"/>
        <end position="81"/>
    </location>
</feature>
<evidence type="ECO:0000313" key="5">
    <source>
        <dbReference type="EMBL" id="MBB5788572.1"/>
    </source>
</evidence>
<dbReference type="InterPro" id="IPR036388">
    <property type="entry name" value="WH-like_DNA-bd_sf"/>
</dbReference>